<feature type="compositionally biased region" description="Polar residues" evidence="1">
    <location>
        <begin position="62"/>
        <end position="73"/>
    </location>
</feature>
<proteinExistence type="predicted"/>
<organism evidence="2 3">
    <name type="scientific">Labedaea rhizosphaerae</name>
    <dbReference type="NCBI Taxonomy" id="598644"/>
    <lineage>
        <taxon>Bacteria</taxon>
        <taxon>Bacillati</taxon>
        <taxon>Actinomycetota</taxon>
        <taxon>Actinomycetes</taxon>
        <taxon>Pseudonocardiales</taxon>
        <taxon>Pseudonocardiaceae</taxon>
        <taxon>Labedaea</taxon>
    </lineage>
</organism>
<reference evidence="2 3" key="1">
    <citation type="submission" date="2019-03" db="EMBL/GenBank/DDBJ databases">
        <title>Genomic Encyclopedia of Type Strains, Phase IV (KMG-IV): sequencing the most valuable type-strain genomes for metagenomic binning, comparative biology and taxonomic classification.</title>
        <authorList>
            <person name="Goeker M."/>
        </authorList>
    </citation>
    <scope>NUCLEOTIDE SEQUENCE [LARGE SCALE GENOMIC DNA]</scope>
    <source>
        <strain evidence="2 3">DSM 45361</strain>
    </source>
</reference>
<keyword evidence="3" id="KW-1185">Reference proteome</keyword>
<feature type="region of interest" description="Disordered" evidence="1">
    <location>
        <begin position="46"/>
        <end position="87"/>
    </location>
</feature>
<gene>
    <name evidence="2" type="ORF">EV186_1021111</name>
</gene>
<evidence type="ECO:0000313" key="2">
    <source>
        <dbReference type="EMBL" id="TDQ01243.1"/>
    </source>
</evidence>
<name>A0A4R6SHX0_LABRH</name>
<dbReference type="Proteomes" id="UP000295444">
    <property type="component" value="Unassembled WGS sequence"/>
</dbReference>
<accession>A0A4R6SHX0</accession>
<evidence type="ECO:0000313" key="3">
    <source>
        <dbReference type="Proteomes" id="UP000295444"/>
    </source>
</evidence>
<dbReference type="EMBL" id="SNXZ01000002">
    <property type="protein sequence ID" value="TDQ01243.1"/>
    <property type="molecule type" value="Genomic_DNA"/>
</dbReference>
<sequence length="87" mass="9216">MAVIGQPLDQPNELRPGTPATEEVEQVNAELSLEVVLDRLAAILDQRNEADEPPGGTGESPKWSTMSVTNALSTEAGAEPTSSRTRS</sequence>
<dbReference type="AlphaFoldDB" id="A0A4R6SHX0"/>
<protein>
    <submittedName>
        <fullName evidence="2">Uncharacterized protein</fullName>
    </submittedName>
</protein>
<comment type="caution">
    <text evidence="2">The sequence shown here is derived from an EMBL/GenBank/DDBJ whole genome shotgun (WGS) entry which is preliminary data.</text>
</comment>
<feature type="region of interest" description="Disordered" evidence="1">
    <location>
        <begin position="1"/>
        <end position="23"/>
    </location>
</feature>
<evidence type="ECO:0000256" key="1">
    <source>
        <dbReference type="SAM" id="MobiDB-lite"/>
    </source>
</evidence>